<evidence type="ECO:0000256" key="2">
    <source>
        <dbReference type="ARBA" id="ARBA00022777"/>
    </source>
</evidence>
<dbReference type="PROSITE" id="PS51480">
    <property type="entry name" value="DHAL"/>
    <property type="match status" value="1"/>
</dbReference>
<proteinExistence type="predicted"/>
<comment type="caution">
    <text evidence="4">The sequence shown here is derived from an EMBL/GenBank/DDBJ whole genome shotgun (WGS) entry which is preliminary data.</text>
</comment>
<keyword evidence="2" id="KW-0418">Kinase</keyword>
<evidence type="ECO:0000256" key="1">
    <source>
        <dbReference type="ARBA" id="ARBA00022679"/>
    </source>
</evidence>
<dbReference type="AlphaFoldDB" id="A0A6I4WIT1"/>
<dbReference type="Gene3D" id="1.25.40.340">
    <property type="match status" value="1"/>
</dbReference>
<gene>
    <name evidence="4" type="ORF">GQ466_29990</name>
</gene>
<sequence>MMELDQDAVLRRYATAVDAAHGELTRLDRHSGDGDFGDNLRAGLRAAVARHDRAGGPAFAVLGEVFLDEVGGTSGPLFGLLFTEIARADGFAAGAAAGLAAIRRVGEAEIGDRTLVDALAPAVDALHGPHPFAAAARAAADGAARTAGLRARRGRASYLGDRALGAADPGAAGIALLFWAVASVAEPDAAVPPPL</sequence>
<dbReference type="OrthoDB" id="9800291at2"/>
<dbReference type="PANTHER" id="PTHR28629">
    <property type="entry name" value="TRIOKINASE/FMN CYCLASE"/>
    <property type="match status" value="1"/>
</dbReference>
<evidence type="ECO:0000259" key="3">
    <source>
        <dbReference type="PROSITE" id="PS51480"/>
    </source>
</evidence>
<accession>A0A6I4WIT1</accession>
<reference evidence="4 5" key="1">
    <citation type="submission" date="2019-12" db="EMBL/GenBank/DDBJ databases">
        <title>Nocardia macrotermitis sp. nov. and Nocardia aurantia sp. nov., isolated from the gut of the fungus growing-termite Macrotermes natalensis.</title>
        <authorList>
            <person name="Christine B."/>
            <person name="Rene B."/>
        </authorList>
    </citation>
    <scope>NUCLEOTIDE SEQUENCE [LARGE SCALE GENOMIC DNA]</scope>
    <source>
        <strain evidence="4 5">DSM 102126</strain>
    </source>
</reference>
<evidence type="ECO:0000313" key="5">
    <source>
        <dbReference type="Proteomes" id="UP000431901"/>
    </source>
</evidence>
<dbReference type="GO" id="GO:0005829">
    <property type="term" value="C:cytosol"/>
    <property type="evidence" value="ECO:0007669"/>
    <property type="project" value="TreeGrafter"/>
</dbReference>
<protein>
    <submittedName>
        <fullName evidence="4">DAK2 domain-containing protein</fullName>
    </submittedName>
</protein>
<organism evidence="4 5">
    <name type="scientific">Actinomadura rayongensis</name>
    <dbReference type="NCBI Taxonomy" id="1429076"/>
    <lineage>
        <taxon>Bacteria</taxon>
        <taxon>Bacillati</taxon>
        <taxon>Actinomycetota</taxon>
        <taxon>Actinomycetes</taxon>
        <taxon>Streptosporangiales</taxon>
        <taxon>Thermomonosporaceae</taxon>
        <taxon>Actinomadura</taxon>
    </lineage>
</organism>
<keyword evidence="5" id="KW-1185">Reference proteome</keyword>
<name>A0A6I4WIT1_9ACTN</name>
<dbReference type="InterPro" id="IPR050861">
    <property type="entry name" value="Dihydroxyacetone_Kinase"/>
</dbReference>
<keyword evidence="1" id="KW-0808">Transferase</keyword>
<dbReference type="SUPFAM" id="SSF101473">
    <property type="entry name" value="DhaL-like"/>
    <property type="match status" value="1"/>
</dbReference>
<dbReference type="EMBL" id="WUTW01000012">
    <property type="protein sequence ID" value="MXQ68255.1"/>
    <property type="molecule type" value="Genomic_DNA"/>
</dbReference>
<dbReference type="InterPro" id="IPR036117">
    <property type="entry name" value="DhaL_dom_sf"/>
</dbReference>
<dbReference type="PANTHER" id="PTHR28629:SF4">
    <property type="entry name" value="TRIOKINASE_FMN CYCLASE"/>
    <property type="match status" value="1"/>
</dbReference>
<dbReference type="GO" id="GO:0019563">
    <property type="term" value="P:glycerol catabolic process"/>
    <property type="evidence" value="ECO:0007669"/>
    <property type="project" value="TreeGrafter"/>
</dbReference>
<dbReference type="GO" id="GO:0004371">
    <property type="term" value="F:glycerone kinase activity"/>
    <property type="evidence" value="ECO:0007669"/>
    <property type="project" value="InterPro"/>
</dbReference>
<evidence type="ECO:0000313" key="4">
    <source>
        <dbReference type="EMBL" id="MXQ68255.1"/>
    </source>
</evidence>
<dbReference type="InterPro" id="IPR004007">
    <property type="entry name" value="DhaL_dom"/>
</dbReference>
<feature type="domain" description="DhaL" evidence="3">
    <location>
        <begin position="4"/>
        <end position="183"/>
    </location>
</feature>
<dbReference type="SMART" id="SM01120">
    <property type="entry name" value="Dak2"/>
    <property type="match status" value="1"/>
</dbReference>
<dbReference type="Pfam" id="PF02734">
    <property type="entry name" value="Dak2"/>
    <property type="match status" value="1"/>
</dbReference>
<dbReference type="Proteomes" id="UP000431901">
    <property type="component" value="Unassembled WGS sequence"/>
</dbReference>